<dbReference type="EMBL" id="MIKE01000024">
    <property type="protein sequence ID" value="OHT44447.1"/>
    <property type="molecule type" value="Genomic_DNA"/>
</dbReference>
<evidence type="ECO:0000313" key="1">
    <source>
        <dbReference type="EMBL" id="OHT44447.1"/>
    </source>
</evidence>
<reference evidence="2 4" key="3">
    <citation type="submission" date="2016-11" db="EMBL/GenBank/DDBJ databases">
        <title>Whole genomes of Flavobacteriaceae.</title>
        <authorList>
            <person name="Stine C."/>
            <person name="Li C."/>
            <person name="Tadesse D."/>
        </authorList>
    </citation>
    <scope>NUCLEOTIDE SEQUENCE [LARGE SCALE GENOMIC DNA]</scope>
    <source>
        <strain evidence="2 4">ATCC BAA-2541</strain>
    </source>
</reference>
<protein>
    <submittedName>
        <fullName evidence="1">Uncharacterized protein</fullName>
    </submittedName>
</protein>
<comment type="caution">
    <text evidence="1">The sequence shown here is derived from an EMBL/GenBank/DDBJ whole genome shotgun (WGS) entry which is preliminary data.</text>
</comment>
<evidence type="ECO:0000313" key="2">
    <source>
        <dbReference type="EMBL" id="OXB19417.1"/>
    </source>
</evidence>
<dbReference type="AlphaFoldDB" id="A0A1S1J1G2"/>
<dbReference type="EMBL" id="MUHG01000018">
    <property type="protein sequence ID" value="OXB19417.1"/>
    <property type="molecule type" value="Genomic_DNA"/>
</dbReference>
<reference evidence="1" key="2">
    <citation type="submission" date="2016-09" db="EMBL/GenBank/DDBJ databases">
        <authorList>
            <person name="Capua I."/>
            <person name="De Benedictis P."/>
            <person name="Joannis T."/>
            <person name="Lombin L.H."/>
            <person name="Cattoli G."/>
        </authorList>
    </citation>
    <scope>NUCLEOTIDE SEQUENCE [LARGE SCALE GENOMIC DNA]</scope>
    <source>
        <strain evidence="1">MSU</strain>
    </source>
</reference>
<keyword evidence="4" id="KW-1185">Reference proteome</keyword>
<evidence type="ECO:0000313" key="4">
    <source>
        <dbReference type="Proteomes" id="UP000198319"/>
    </source>
</evidence>
<proteinExistence type="predicted"/>
<dbReference type="Proteomes" id="UP000180252">
    <property type="component" value="Unassembled WGS sequence"/>
</dbReference>
<reference evidence="3" key="1">
    <citation type="submission" date="2016-09" db="EMBL/GenBank/DDBJ databases">
        <authorList>
            <person name="Chen S."/>
            <person name="Walker E."/>
        </authorList>
    </citation>
    <scope>NUCLEOTIDE SEQUENCE [LARGE SCALE GENOMIC DNA]</scope>
    <source>
        <strain evidence="3">MSU</strain>
    </source>
</reference>
<name>A0A1S1J1G2_9FLAO</name>
<dbReference type="Proteomes" id="UP000198319">
    <property type="component" value="Unassembled WGS sequence"/>
</dbReference>
<gene>
    <name evidence="2" type="ORF">B0A71_12810</name>
    <name evidence="1" type="ORF">BHE19_12060</name>
</gene>
<dbReference type="STRING" id="1278819.BHE19_12060"/>
<accession>A0A1S1J1G2</accession>
<evidence type="ECO:0000313" key="3">
    <source>
        <dbReference type="Proteomes" id="UP000180252"/>
    </source>
</evidence>
<organism evidence="1 3">
    <name type="scientific">Flavobacterium tructae</name>
    <dbReference type="NCBI Taxonomy" id="1114873"/>
    <lineage>
        <taxon>Bacteria</taxon>
        <taxon>Pseudomonadati</taxon>
        <taxon>Bacteroidota</taxon>
        <taxon>Flavobacteriia</taxon>
        <taxon>Flavobacteriales</taxon>
        <taxon>Flavobacteriaceae</taxon>
        <taxon>Flavobacterium</taxon>
    </lineage>
</organism>
<dbReference type="RefSeq" id="WP_070907707.1">
    <property type="nucleotide sequence ID" value="NZ_MIKE01000024.1"/>
</dbReference>
<sequence>MNNETKVFMIGAGPTAEEMAIVAKKLSAALGRSLFECRTILENAASEMNQLSEVNIKSLQDLSDSLNKLKKTHEFDKPKSKYINKPQINFRKIGIPQKRNNQRY</sequence>